<dbReference type="GO" id="GO:0006310">
    <property type="term" value="P:DNA recombination"/>
    <property type="evidence" value="ECO:0007669"/>
    <property type="project" value="UniProtKB-UniRule"/>
</dbReference>
<dbReference type="GO" id="GO:0006281">
    <property type="term" value="P:DNA repair"/>
    <property type="evidence" value="ECO:0007669"/>
    <property type="project" value="UniProtKB-UniRule"/>
</dbReference>
<dbReference type="InterPro" id="IPR003583">
    <property type="entry name" value="Hlx-hairpin-Hlx_DNA-bd_motif"/>
</dbReference>
<comment type="subcellular location">
    <subcellularLocation>
        <location evidence="6">Cytoplasm</location>
    </subcellularLocation>
</comment>
<proteinExistence type="inferred from homology"/>
<keyword evidence="3 6" id="KW-0238">DNA-binding</keyword>
<dbReference type="Gene3D" id="1.10.150.20">
    <property type="entry name" value="5' to 3' exonuclease, C-terminal subdomain"/>
    <property type="match status" value="1"/>
</dbReference>
<dbReference type="InterPro" id="IPR012340">
    <property type="entry name" value="NA-bd_OB-fold"/>
</dbReference>
<dbReference type="Pfam" id="PF14520">
    <property type="entry name" value="HHH_5"/>
    <property type="match status" value="1"/>
</dbReference>
<dbReference type="GO" id="GO:0048476">
    <property type="term" value="C:Holliday junction resolvase complex"/>
    <property type="evidence" value="ECO:0007669"/>
    <property type="project" value="UniProtKB-UniRule"/>
</dbReference>
<feature type="region of interest" description="Domain III" evidence="6">
    <location>
        <begin position="141"/>
        <end position="189"/>
    </location>
</feature>
<evidence type="ECO:0000313" key="9">
    <source>
        <dbReference type="Proteomes" id="UP000231426"/>
    </source>
</evidence>
<evidence type="ECO:0000256" key="3">
    <source>
        <dbReference type="ARBA" id="ARBA00023125"/>
    </source>
</evidence>
<comment type="similarity">
    <text evidence="6">Belongs to the RuvA family.</text>
</comment>
<feature type="domain" description="Helix-hairpin-helix DNA-binding motif class 1" evidence="7">
    <location>
        <begin position="73"/>
        <end position="92"/>
    </location>
</feature>
<protein>
    <recommendedName>
        <fullName evidence="6">Holliday junction branch migration complex subunit RuvA</fullName>
    </recommendedName>
</protein>
<dbReference type="SMART" id="SM00278">
    <property type="entry name" value="HhH1"/>
    <property type="match status" value="2"/>
</dbReference>
<dbReference type="GO" id="GO:0009378">
    <property type="term" value="F:four-way junction helicase activity"/>
    <property type="evidence" value="ECO:0007669"/>
    <property type="project" value="InterPro"/>
</dbReference>
<dbReference type="GO" id="GO:0005737">
    <property type="term" value="C:cytoplasm"/>
    <property type="evidence" value="ECO:0007669"/>
    <property type="project" value="UniProtKB-SubCell"/>
</dbReference>
<feature type="region of interest" description="Domain I" evidence="6">
    <location>
        <begin position="1"/>
        <end position="64"/>
    </location>
</feature>
<dbReference type="Proteomes" id="UP000231426">
    <property type="component" value="Unassembled WGS sequence"/>
</dbReference>
<dbReference type="InterPro" id="IPR013849">
    <property type="entry name" value="DNA_helicase_Holl-junc_RuvA_I"/>
</dbReference>
<evidence type="ECO:0000313" key="8">
    <source>
        <dbReference type="EMBL" id="PIT88501.1"/>
    </source>
</evidence>
<dbReference type="SUPFAM" id="SSF46929">
    <property type="entry name" value="DNA helicase RuvA subunit, C-terminal domain"/>
    <property type="match status" value="1"/>
</dbReference>
<reference evidence="9" key="1">
    <citation type="submission" date="2017-09" db="EMBL/GenBank/DDBJ databases">
        <title>Depth-based differentiation of microbial function through sediment-hosted aquifers and enrichment of novel symbionts in the deep terrestrial subsurface.</title>
        <authorList>
            <person name="Probst A.J."/>
            <person name="Ladd B."/>
            <person name="Jarett J.K."/>
            <person name="Geller-Mcgrath D.E."/>
            <person name="Sieber C.M.K."/>
            <person name="Emerson J.B."/>
            <person name="Anantharaman K."/>
            <person name="Thomas B.C."/>
            <person name="Malmstrom R."/>
            <person name="Stieglmeier M."/>
            <person name="Klingl A."/>
            <person name="Woyke T."/>
            <person name="Ryan C.M."/>
            <person name="Banfield J.F."/>
        </authorList>
    </citation>
    <scope>NUCLEOTIDE SEQUENCE [LARGE SCALE GENOMIC DNA]</scope>
</reference>
<evidence type="ECO:0000256" key="1">
    <source>
        <dbReference type="ARBA" id="ARBA00022490"/>
    </source>
</evidence>
<accession>A0A2M6W6T6</accession>
<comment type="domain">
    <text evidence="6">Has three domains with a flexible linker between the domains II and III and assumes an 'L' shape. Domain III is highly mobile and contacts RuvB.</text>
</comment>
<dbReference type="Gene3D" id="2.40.50.140">
    <property type="entry name" value="Nucleic acid-binding proteins"/>
    <property type="match status" value="1"/>
</dbReference>
<dbReference type="SUPFAM" id="SSF50249">
    <property type="entry name" value="Nucleic acid-binding proteins"/>
    <property type="match status" value="1"/>
</dbReference>
<name>A0A2M6W6T6_9BACT</name>
<keyword evidence="1 6" id="KW-0963">Cytoplasm</keyword>
<gene>
    <name evidence="6 8" type="primary">ruvA</name>
    <name evidence="8" type="ORF">COU29_01825</name>
</gene>
<comment type="caution">
    <text evidence="8">The sequence shown here is derived from an EMBL/GenBank/DDBJ whole genome shotgun (WGS) entry which is preliminary data.</text>
</comment>
<comment type="function">
    <text evidence="6">The RuvA-RuvB-RuvC complex processes Holliday junction (HJ) DNA during genetic recombination and DNA repair, while the RuvA-RuvB complex plays an important role in the rescue of blocked DNA replication forks via replication fork reversal (RFR). RuvA specifically binds to HJ cruciform DNA, conferring on it an open structure. The RuvB hexamer acts as an ATP-dependent pump, pulling dsDNA into and through the RuvAB complex. HJ branch migration allows RuvC to scan DNA until it finds its consensus sequence, where it cleaves and resolves the cruciform DNA.</text>
</comment>
<dbReference type="InterPro" id="IPR000085">
    <property type="entry name" value="RuvA"/>
</dbReference>
<evidence type="ECO:0000256" key="6">
    <source>
        <dbReference type="HAMAP-Rule" id="MF_00031"/>
    </source>
</evidence>
<organism evidence="8 9">
    <name type="scientific">Candidatus Magasanikbacteria bacterium CG10_big_fil_rev_8_21_14_0_10_36_32</name>
    <dbReference type="NCBI Taxonomy" id="1974646"/>
    <lineage>
        <taxon>Bacteria</taxon>
        <taxon>Candidatus Magasanikiibacteriota</taxon>
    </lineage>
</organism>
<dbReference type="EMBL" id="PFBV01000003">
    <property type="protein sequence ID" value="PIT88501.1"/>
    <property type="molecule type" value="Genomic_DNA"/>
</dbReference>
<dbReference type="CDD" id="cd14332">
    <property type="entry name" value="UBA_RuvA_C"/>
    <property type="match status" value="1"/>
</dbReference>
<evidence type="ECO:0000256" key="2">
    <source>
        <dbReference type="ARBA" id="ARBA00022763"/>
    </source>
</evidence>
<dbReference type="SUPFAM" id="SSF47781">
    <property type="entry name" value="RuvA domain 2-like"/>
    <property type="match status" value="1"/>
</dbReference>
<dbReference type="GO" id="GO:0000400">
    <property type="term" value="F:four-way junction DNA binding"/>
    <property type="evidence" value="ECO:0007669"/>
    <property type="project" value="UniProtKB-UniRule"/>
</dbReference>
<dbReference type="NCBIfam" id="TIGR00084">
    <property type="entry name" value="ruvA"/>
    <property type="match status" value="1"/>
</dbReference>
<dbReference type="InterPro" id="IPR036267">
    <property type="entry name" value="RuvA_C_sf"/>
</dbReference>
<dbReference type="GO" id="GO:0009379">
    <property type="term" value="C:Holliday junction helicase complex"/>
    <property type="evidence" value="ECO:0007669"/>
    <property type="project" value="InterPro"/>
</dbReference>
<dbReference type="HAMAP" id="MF_00031">
    <property type="entry name" value="DNA_HJ_migration_RuvA"/>
    <property type="match status" value="1"/>
</dbReference>
<dbReference type="InterPro" id="IPR010994">
    <property type="entry name" value="RuvA_2-like"/>
</dbReference>
<dbReference type="AlphaFoldDB" id="A0A2M6W6T6"/>
<evidence type="ECO:0000259" key="7">
    <source>
        <dbReference type="SMART" id="SM00278"/>
    </source>
</evidence>
<keyword evidence="4 6" id="KW-0233">DNA recombination</keyword>
<dbReference type="Pfam" id="PF01330">
    <property type="entry name" value="RuvA_N"/>
    <property type="match status" value="1"/>
</dbReference>
<dbReference type="Gene3D" id="1.10.8.10">
    <property type="entry name" value="DNA helicase RuvA subunit, C-terminal domain"/>
    <property type="match status" value="1"/>
</dbReference>
<comment type="subunit">
    <text evidence="6">Homotetramer. Forms an RuvA(8)-RuvB(12)-Holliday junction (HJ) complex. HJ DNA is sandwiched between 2 RuvA tetramers; dsDNA enters through RuvA and exits via RuvB. An RuvB hexamer assembles on each DNA strand where it exits the tetramer. Each RuvB hexamer is contacted by two RuvA subunits (via domain III) on 2 adjacent RuvB subunits; this complex drives branch migration. In the full resolvosome a probable DNA-RuvA(4)-RuvB(12)-RuvC(2) complex forms which resolves the HJ.</text>
</comment>
<dbReference type="GO" id="GO:0005524">
    <property type="term" value="F:ATP binding"/>
    <property type="evidence" value="ECO:0007669"/>
    <property type="project" value="InterPro"/>
</dbReference>
<evidence type="ECO:0000256" key="4">
    <source>
        <dbReference type="ARBA" id="ARBA00023172"/>
    </source>
</evidence>
<dbReference type="Pfam" id="PF07499">
    <property type="entry name" value="RuvA_C"/>
    <property type="match status" value="1"/>
</dbReference>
<sequence length="189" mass="20256">MISIVQGKVLNNNGIEIIVLTNGGVGYRIITTPSLSNKAKINSDLSAIVYLVVREGSMELYGFSNEIEKQLFSKLLLVSGIGPKSALHVLALGDIEEINLAISNGDVDYLTKVSGIGKKTAERIVVELKDKIVSVNFDGSSEGGKIGEVVEGLISLGYSAVQAREAVKKLPADKSSEELLREALKRLSR</sequence>
<feature type="domain" description="Helix-hairpin-helix DNA-binding motif class 1" evidence="7">
    <location>
        <begin position="108"/>
        <end position="127"/>
    </location>
</feature>
<keyword evidence="2 6" id="KW-0227">DNA damage</keyword>
<evidence type="ECO:0000256" key="5">
    <source>
        <dbReference type="ARBA" id="ARBA00023204"/>
    </source>
</evidence>
<dbReference type="InterPro" id="IPR011114">
    <property type="entry name" value="RuvA_C"/>
</dbReference>
<keyword evidence="5 6" id="KW-0234">DNA repair</keyword>
<comment type="caution">
    <text evidence="6">Lacks conserved residue(s) required for the propagation of feature annotation.</text>
</comment>